<keyword evidence="2" id="KW-0812">Transmembrane</keyword>
<dbReference type="AlphaFoldDB" id="A0A2R3Z851"/>
<sequence>MAKVEELMTLMIEEINRYEQLVKKMEKLQQQKIEIDVSKLEAFLKTHEDQMEQNRKNLEKFHRKMENLMEDAKIYPKWAVIVFIISIIINCALVSYLLIF</sequence>
<organism evidence="3 4">
    <name type="scientific">Christiangramia fulva</name>
    <dbReference type="NCBI Taxonomy" id="2126553"/>
    <lineage>
        <taxon>Bacteria</taxon>
        <taxon>Pseudomonadati</taxon>
        <taxon>Bacteroidota</taxon>
        <taxon>Flavobacteriia</taxon>
        <taxon>Flavobacteriales</taxon>
        <taxon>Flavobacteriaceae</taxon>
        <taxon>Christiangramia</taxon>
    </lineage>
</organism>
<dbReference type="OrthoDB" id="1435509at2"/>
<feature type="coiled-coil region" evidence="1">
    <location>
        <begin position="1"/>
        <end position="71"/>
    </location>
</feature>
<dbReference type="KEGG" id="grs:C7S20_15010"/>
<keyword evidence="2" id="KW-1133">Transmembrane helix</keyword>
<proteinExistence type="predicted"/>
<dbReference type="Pfam" id="PF20503">
    <property type="entry name" value="DUF6730"/>
    <property type="match status" value="1"/>
</dbReference>
<keyword evidence="2" id="KW-0472">Membrane</keyword>
<gene>
    <name evidence="3" type="ORF">C7S20_15010</name>
</gene>
<keyword evidence="1" id="KW-0175">Coiled coil</keyword>
<evidence type="ECO:0000256" key="2">
    <source>
        <dbReference type="SAM" id="Phobius"/>
    </source>
</evidence>
<dbReference type="InterPro" id="IPR046617">
    <property type="entry name" value="DUF6730"/>
</dbReference>
<name>A0A2R3Z851_9FLAO</name>
<feature type="transmembrane region" description="Helical" evidence="2">
    <location>
        <begin position="78"/>
        <end position="99"/>
    </location>
</feature>
<accession>A0A2R3Z851</accession>
<evidence type="ECO:0000313" key="4">
    <source>
        <dbReference type="Proteomes" id="UP000241507"/>
    </source>
</evidence>
<evidence type="ECO:0000313" key="3">
    <source>
        <dbReference type="EMBL" id="AVR46467.1"/>
    </source>
</evidence>
<protein>
    <submittedName>
        <fullName evidence="3">Uncharacterized protein</fullName>
    </submittedName>
</protein>
<dbReference type="Proteomes" id="UP000241507">
    <property type="component" value="Chromosome"/>
</dbReference>
<reference evidence="4" key="1">
    <citation type="submission" date="2018-03" db="EMBL/GenBank/DDBJ databases">
        <title>Gramella fulva sp. nov., isolated from a dry surface of tidal flat.</title>
        <authorList>
            <person name="Hwang S.H."/>
            <person name="Hwang W.M."/>
            <person name="Kang K."/>
            <person name="Ahn T.-Y."/>
        </authorList>
    </citation>
    <scope>NUCLEOTIDE SEQUENCE [LARGE SCALE GENOMIC DNA]</scope>
    <source>
        <strain evidence="4">SH35</strain>
    </source>
</reference>
<evidence type="ECO:0000256" key="1">
    <source>
        <dbReference type="SAM" id="Coils"/>
    </source>
</evidence>
<keyword evidence="4" id="KW-1185">Reference proteome</keyword>
<dbReference type="RefSeq" id="WP_107013240.1">
    <property type="nucleotide sequence ID" value="NZ_CP028136.1"/>
</dbReference>
<dbReference type="EMBL" id="CP028136">
    <property type="protein sequence ID" value="AVR46467.1"/>
    <property type="molecule type" value="Genomic_DNA"/>
</dbReference>